<dbReference type="EMBL" id="MU005578">
    <property type="protein sequence ID" value="KAF2685871.1"/>
    <property type="molecule type" value="Genomic_DNA"/>
</dbReference>
<dbReference type="InterPro" id="IPR040079">
    <property type="entry name" value="Glutathione_S-Trfase"/>
</dbReference>
<name>A0A6G1J6N2_9PLEO</name>
<evidence type="ECO:0000256" key="1">
    <source>
        <dbReference type="ARBA" id="ARBA00007409"/>
    </source>
</evidence>
<dbReference type="SFLD" id="SFLDG00358">
    <property type="entry name" value="Main_(cytGST)"/>
    <property type="match status" value="1"/>
</dbReference>
<dbReference type="InterPro" id="IPR004045">
    <property type="entry name" value="Glutathione_S-Trfase_N"/>
</dbReference>
<dbReference type="SFLD" id="SFLDS00019">
    <property type="entry name" value="Glutathione_Transferase_(cytos"/>
    <property type="match status" value="1"/>
</dbReference>
<dbReference type="PANTHER" id="PTHR44051:SF9">
    <property type="entry name" value="GLUTATHIONE S-TRANSFERASE 1"/>
    <property type="match status" value="1"/>
</dbReference>
<dbReference type="Proteomes" id="UP000799291">
    <property type="component" value="Unassembled WGS sequence"/>
</dbReference>
<dbReference type="InterPro" id="IPR036249">
    <property type="entry name" value="Thioredoxin-like_sf"/>
</dbReference>
<dbReference type="OrthoDB" id="2309723at2759"/>
<dbReference type="Pfam" id="PF00043">
    <property type="entry name" value="GST_C"/>
    <property type="match status" value="1"/>
</dbReference>
<proteinExistence type="inferred from homology"/>
<sequence>MVLTLHHLGISQSERIVWLLEELGIEYKLVKYVRDPVLAPESLKSIPGNATGKAPFLEDLDAGITLSESGAICEYIMAKYAGKDDGIKLNKKFAEEGYVDYIYWFHWVNAGLQPAMLGSMFFDLSPLPEDDQTKAWTNGRLHAALRHIDERLRDSKWLAGDDFTAADIMVVYSLTTQRYYGPLVGYEKFPNIVRFLKDAGEREAYRSAMEKGDPEMTLLIGAEAPKQSILAAGGVGSDIWKK</sequence>
<reference evidence="5" key="1">
    <citation type="journal article" date="2020" name="Stud. Mycol.">
        <title>101 Dothideomycetes genomes: a test case for predicting lifestyles and emergence of pathogens.</title>
        <authorList>
            <person name="Haridas S."/>
            <person name="Albert R."/>
            <person name="Binder M."/>
            <person name="Bloem J."/>
            <person name="Labutti K."/>
            <person name="Salamov A."/>
            <person name="Andreopoulos B."/>
            <person name="Baker S."/>
            <person name="Barry K."/>
            <person name="Bills G."/>
            <person name="Bluhm B."/>
            <person name="Cannon C."/>
            <person name="Castanera R."/>
            <person name="Culley D."/>
            <person name="Daum C."/>
            <person name="Ezra D."/>
            <person name="Gonzalez J."/>
            <person name="Henrissat B."/>
            <person name="Kuo A."/>
            <person name="Liang C."/>
            <person name="Lipzen A."/>
            <person name="Lutzoni F."/>
            <person name="Magnuson J."/>
            <person name="Mondo S."/>
            <person name="Nolan M."/>
            <person name="Ohm R."/>
            <person name="Pangilinan J."/>
            <person name="Park H.-J."/>
            <person name="Ramirez L."/>
            <person name="Alfaro M."/>
            <person name="Sun H."/>
            <person name="Tritt A."/>
            <person name="Yoshinaga Y."/>
            <person name="Zwiers L.-H."/>
            <person name="Turgeon B."/>
            <person name="Goodwin S."/>
            <person name="Spatafora J."/>
            <person name="Crous P."/>
            <person name="Grigoriev I."/>
        </authorList>
    </citation>
    <scope>NUCLEOTIDE SEQUENCE</scope>
    <source>
        <strain evidence="5">CBS 122367</strain>
    </source>
</reference>
<organism evidence="5 6">
    <name type="scientific">Lentithecium fluviatile CBS 122367</name>
    <dbReference type="NCBI Taxonomy" id="1168545"/>
    <lineage>
        <taxon>Eukaryota</taxon>
        <taxon>Fungi</taxon>
        <taxon>Dikarya</taxon>
        <taxon>Ascomycota</taxon>
        <taxon>Pezizomycotina</taxon>
        <taxon>Dothideomycetes</taxon>
        <taxon>Pleosporomycetidae</taxon>
        <taxon>Pleosporales</taxon>
        <taxon>Massarineae</taxon>
        <taxon>Lentitheciaceae</taxon>
        <taxon>Lentithecium</taxon>
    </lineage>
</organism>
<dbReference type="SUPFAM" id="SSF47616">
    <property type="entry name" value="GST C-terminal domain-like"/>
    <property type="match status" value="1"/>
</dbReference>
<dbReference type="InterPro" id="IPR010987">
    <property type="entry name" value="Glutathione-S-Trfase_C-like"/>
</dbReference>
<evidence type="ECO:0000259" key="3">
    <source>
        <dbReference type="PROSITE" id="PS50404"/>
    </source>
</evidence>
<dbReference type="PROSITE" id="PS50405">
    <property type="entry name" value="GST_CTER"/>
    <property type="match status" value="1"/>
</dbReference>
<evidence type="ECO:0000256" key="2">
    <source>
        <dbReference type="RuleBase" id="RU003494"/>
    </source>
</evidence>
<dbReference type="InterPro" id="IPR036282">
    <property type="entry name" value="Glutathione-S-Trfase_C_sf"/>
</dbReference>
<dbReference type="Gene3D" id="3.40.30.10">
    <property type="entry name" value="Glutaredoxin"/>
    <property type="match status" value="1"/>
</dbReference>
<evidence type="ECO:0000313" key="6">
    <source>
        <dbReference type="Proteomes" id="UP000799291"/>
    </source>
</evidence>
<dbReference type="Gene3D" id="1.20.1050.10">
    <property type="match status" value="1"/>
</dbReference>
<comment type="similarity">
    <text evidence="1 2">Belongs to the GST superfamily.</text>
</comment>
<accession>A0A6G1J6N2</accession>
<dbReference type="PROSITE" id="PS50404">
    <property type="entry name" value="GST_NTER"/>
    <property type="match status" value="1"/>
</dbReference>
<evidence type="ECO:0000313" key="5">
    <source>
        <dbReference type="EMBL" id="KAF2685871.1"/>
    </source>
</evidence>
<dbReference type="PANTHER" id="PTHR44051">
    <property type="entry name" value="GLUTATHIONE S-TRANSFERASE-RELATED"/>
    <property type="match status" value="1"/>
</dbReference>
<feature type="domain" description="GST N-terminal" evidence="3">
    <location>
        <begin position="1"/>
        <end position="84"/>
    </location>
</feature>
<protein>
    <submittedName>
        <fullName evidence="5">Glutathione S-transferas-like protein</fullName>
    </submittedName>
</protein>
<dbReference type="Pfam" id="PF02798">
    <property type="entry name" value="GST_N"/>
    <property type="match status" value="1"/>
</dbReference>
<evidence type="ECO:0000259" key="4">
    <source>
        <dbReference type="PROSITE" id="PS50405"/>
    </source>
</evidence>
<feature type="domain" description="GST C-terminal" evidence="4">
    <location>
        <begin position="94"/>
        <end position="218"/>
    </location>
</feature>
<dbReference type="SUPFAM" id="SSF52833">
    <property type="entry name" value="Thioredoxin-like"/>
    <property type="match status" value="1"/>
</dbReference>
<gene>
    <name evidence="5" type="ORF">K458DRAFT_417065</name>
</gene>
<dbReference type="InterPro" id="IPR004046">
    <property type="entry name" value="GST_C"/>
</dbReference>
<keyword evidence="6" id="KW-1185">Reference proteome</keyword>
<dbReference type="CDD" id="cd03046">
    <property type="entry name" value="GST_N_GTT1_like"/>
    <property type="match status" value="1"/>
</dbReference>
<dbReference type="AlphaFoldDB" id="A0A6G1J6N2"/>